<evidence type="ECO:0000313" key="6">
    <source>
        <dbReference type="Proteomes" id="UP000001937"/>
    </source>
</evidence>
<evidence type="ECO:0000256" key="3">
    <source>
        <dbReference type="SAM" id="MobiDB-lite"/>
    </source>
</evidence>
<protein>
    <submittedName>
        <fullName evidence="5">Glycosyl transferase, group 1</fullName>
    </submittedName>
</protein>
<dbReference type="CDD" id="cd03794">
    <property type="entry name" value="GT4_WbuB-like"/>
    <property type="match status" value="1"/>
</dbReference>
<dbReference type="EMBL" id="CP000249">
    <property type="protein sequence ID" value="ABD10938.1"/>
    <property type="molecule type" value="Genomic_DNA"/>
</dbReference>
<dbReference type="Gene3D" id="3.40.50.2000">
    <property type="entry name" value="Glycogen Phosphorylase B"/>
    <property type="match status" value="2"/>
</dbReference>
<keyword evidence="6" id="KW-1185">Reference proteome</keyword>
<keyword evidence="1" id="KW-0328">Glycosyltransferase</keyword>
<dbReference type="OrthoDB" id="509705at2"/>
<evidence type="ECO:0000256" key="1">
    <source>
        <dbReference type="ARBA" id="ARBA00022676"/>
    </source>
</evidence>
<feature type="region of interest" description="Disordered" evidence="3">
    <location>
        <begin position="1"/>
        <end position="31"/>
    </location>
</feature>
<dbReference type="PANTHER" id="PTHR12526:SF624">
    <property type="entry name" value="BLR6297 PROTEIN"/>
    <property type="match status" value="1"/>
</dbReference>
<keyword evidence="2 5" id="KW-0808">Transferase</keyword>
<dbReference type="AlphaFoldDB" id="Q2JCQ4"/>
<gene>
    <name evidence="5" type="ordered locus">Francci3_1562</name>
</gene>
<evidence type="ECO:0000259" key="4">
    <source>
        <dbReference type="Pfam" id="PF13579"/>
    </source>
</evidence>
<sequence>MGQTRDGTISLATGANTLTSAPDTDSTESPDIGDAGRVLIVVQNLPILIDHRTWQECQALRNQGYQVAVICPRGPGQRRHQIVDGVSIWTYRGAPRTQGVLSYVFEFGYCWVRTAVLSVAVARRHGFDVIQACNPPDTYWALALFYKPFGKKFVFDHHDLCPELYRSRFGKDGGLLLRALLLLERMNQRVADHVIVTNESYRRLALTRGRLPSERVTVVRNGPDPELMKPAAERPELRRGRQHLACYLGIMGPQDGVDRLLDAIHHYVHVLGRTDCAFALLGFGDCLDDLRKQSSRLGLDDWVEFTGRADDQMIRDYLSTATVGLSPDPRSPLNEVSTMSKTLEYMAYALPVVAYDLTETRVSAEDAAVYVPSDTVADFARTLAELLTDPDRRRTLGARGRERIVNELSWRYSEPRYVGVHDRLRGRQAGHPSIPVPRQGGLTRVSGSAAPVHATGSRERAER</sequence>
<dbReference type="KEGG" id="fra:Francci3_1562"/>
<organism evidence="5 6">
    <name type="scientific">Frankia casuarinae (strain DSM 45818 / CECT 9043 / HFP020203 / CcI3)</name>
    <dbReference type="NCBI Taxonomy" id="106370"/>
    <lineage>
        <taxon>Bacteria</taxon>
        <taxon>Bacillati</taxon>
        <taxon>Actinomycetota</taxon>
        <taxon>Actinomycetes</taxon>
        <taxon>Frankiales</taxon>
        <taxon>Frankiaceae</taxon>
        <taxon>Frankia</taxon>
    </lineage>
</organism>
<dbReference type="PANTHER" id="PTHR12526">
    <property type="entry name" value="GLYCOSYLTRANSFERASE"/>
    <property type="match status" value="1"/>
</dbReference>
<evidence type="ECO:0000256" key="2">
    <source>
        <dbReference type="ARBA" id="ARBA00022679"/>
    </source>
</evidence>
<dbReference type="PhylomeDB" id="Q2JCQ4"/>
<name>Q2JCQ4_FRACC</name>
<dbReference type="STRING" id="106370.Francci3_1562"/>
<dbReference type="Pfam" id="PF13692">
    <property type="entry name" value="Glyco_trans_1_4"/>
    <property type="match status" value="1"/>
</dbReference>
<dbReference type="HOGENOM" id="CLU_009583_36_2_11"/>
<proteinExistence type="predicted"/>
<reference evidence="5 6" key="1">
    <citation type="journal article" date="2007" name="Genome Res.">
        <title>Genome characteristics of facultatively symbiotic Frankia sp. strains reflect host range and host plant biogeography.</title>
        <authorList>
            <person name="Normand P."/>
            <person name="Lapierre P."/>
            <person name="Tisa L.S."/>
            <person name="Gogarten J.P."/>
            <person name="Alloisio N."/>
            <person name="Bagnarol E."/>
            <person name="Bassi C.A."/>
            <person name="Berry A.M."/>
            <person name="Bickhart D.M."/>
            <person name="Choisne N."/>
            <person name="Couloux A."/>
            <person name="Cournoyer B."/>
            <person name="Cruveiller S."/>
            <person name="Daubin V."/>
            <person name="Demange N."/>
            <person name="Francino M.P."/>
            <person name="Goltsman E."/>
            <person name="Huang Y."/>
            <person name="Kopp O.R."/>
            <person name="Labarre L."/>
            <person name="Lapidus A."/>
            <person name="Lavire C."/>
            <person name="Marechal J."/>
            <person name="Martinez M."/>
            <person name="Mastronunzio J.E."/>
            <person name="Mullin B.C."/>
            <person name="Niemann J."/>
            <person name="Pujic P."/>
            <person name="Rawnsley T."/>
            <person name="Rouy Z."/>
            <person name="Schenowitz C."/>
            <person name="Sellstedt A."/>
            <person name="Tavares F."/>
            <person name="Tomkins J.P."/>
            <person name="Vallenet D."/>
            <person name="Valverde C."/>
            <person name="Wall L.G."/>
            <person name="Wang Y."/>
            <person name="Medigue C."/>
            <person name="Benson D.R."/>
        </authorList>
    </citation>
    <scope>NUCLEOTIDE SEQUENCE [LARGE SCALE GENOMIC DNA]</scope>
    <source>
        <strain evidence="6">DSM 45818 / CECT 9043 / CcI3</strain>
    </source>
</reference>
<dbReference type="GO" id="GO:0016757">
    <property type="term" value="F:glycosyltransferase activity"/>
    <property type="evidence" value="ECO:0007669"/>
    <property type="project" value="UniProtKB-KW"/>
</dbReference>
<dbReference type="InterPro" id="IPR028098">
    <property type="entry name" value="Glyco_trans_4-like_N"/>
</dbReference>
<feature type="compositionally biased region" description="Polar residues" evidence="3">
    <location>
        <begin position="1"/>
        <end position="29"/>
    </location>
</feature>
<accession>Q2JCQ4</accession>
<dbReference type="CAZy" id="GT4">
    <property type="family name" value="Glycosyltransferase Family 4"/>
</dbReference>
<dbReference type="Proteomes" id="UP000001937">
    <property type="component" value="Chromosome"/>
</dbReference>
<evidence type="ECO:0000313" key="5">
    <source>
        <dbReference type="EMBL" id="ABD10938.1"/>
    </source>
</evidence>
<dbReference type="SUPFAM" id="SSF53756">
    <property type="entry name" value="UDP-Glycosyltransferase/glycogen phosphorylase"/>
    <property type="match status" value="1"/>
</dbReference>
<feature type="domain" description="Glycosyltransferase subfamily 4-like N-terminal" evidence="4">
    <location>
        <begin position="52"/>
        <end position="222"/>
    </location>
</feature>
<dbReference type="Pfam" id="PF13579">
    <property type="entry name" value="Glyco_trans_4_4"/>
    <property type="match status" value="1"/>
</dbReference>
<feature type="region of interest" description="Disordered" evidence="3">
    <location>
        <begin position="425"/>
        <end position="463"/>
    </location>
</feature>
<dbReference type="eggNOG" id="COG0438">
    <property type="taxonomic scope" value="Bacteria"/>
</dbReference>